<keyword evidence="12" id="KW-0378">Hydrolase</keyword>
<evidence type="ECO:0000256" key="12">
    <source>
        <dbReference type="ARBA" id="ARBA00022801"/>
    </source>
</evidence>
<evidence type="ECO:0000256" key="25">
    <source>
        <dbReference type="ARBA" id="ARBA00047370"/>
    </source>
</evidence>
<organism evidence="29">
    <name type="scientific">Shelduck rhabdovirus</name>
    <dbReference type="NCBI Taxonomy" id="2212784"/>
    <lineage>
        <taxon>Viruses</taxon>
        <taxon>Riboviria</taxon>
        <taxon>Orthornavirae</taxon>
        <taxon>Negarnaviricota</taxon>
        <taxon>Haploviricotina</taxon>
        <taxon>Monjiviricetes</taxon>
        <taxon>Mononegavirales</taxon>
        <taxon>Rhabdoviridae</taxon>
    </lineage>
</organism>
<evidence type="ECO:0000256" key="17">
    <source>
        <dbReference type="ARBA" id="ARBA00023200"/>
    </source>
</evidence>
<dbReference type="InterPro" id="IPR014023">
    <property type="entry name" value="Mononeg_RNA_pol_cat"/>
</dbReference>
<dbReference type="InterPro" id="IPR048398">
    <property type="entry name" value="Methyltrans_Mon_C"/>
</dbReference>
<evidence type="ECO:0000256" key="2">
    <source>
        <dbReference type="ARBA" id="ARBA00004328"/>
    </source>
</evidence>
<evidence type="ECO:0000256" key="10">
    <source>
        <dbReference type="ARBA" id="ARBA00022695"/>
    </source>
</evidence>
<keyword evidence="16" id="KW-0506">mRNA capping</keyword>
<evidence type="ECO:0000313" key="29">
    <source>
        <dbReference type="EMBL" id="AXF38754.1"/>
    </source>
</evidence>
<evidence type="ECO:0000256" key="13">
    <source>
        <dbReference type="ARBA" id="ARBA00022840"/>
    </source>
</evidence>
<evidence type="ECO:0000259" key="28">
    <source>
        <dbReference type="PROSITE" id="PS51590"/>
    </source>
</evidence>
<evidence type="ECO:0000256" key="15">
    <source>
        <dbReference type="ARBA" id="ARBA00022953"/>
    </source>
</evidence>
<dbReference type="EC" id="2.7.7.48" evidence="3"/>
<keyword evidence="5 29" id="KW-0696">RNA-directed RNA polymerase</keyword>
<evidence type="ECO:0000256" key="14">
    <source>
        <dbReference type="ARBA" id="ARBA00022844"/>
    </source>
</evidence>
<evidence type="ECO:0000256" key="1">
    <source>
        <dbReference type="ARBA" id="ARBA00004192"/>
    </source>
</evidence>
<dbReference type="GO" id="GO:0005524">
    <property type="term" value="F:ATP binding"/>
    <property type="evidence" value="ECO:0007669"/>
    <property type="project" value="UniProtKB-KW"/>
</dbReference>
<dbReference type="InterPro" id="IPR026890">
    <property type="entry name" value="Mononeg_mRNAcap"/>
</dbReference>
<evidence type="ECO:0000256" key="19">
    <source>
        <dbReference type="ARBA" id="ARBA00024494"/>
    </source>
</evidence>
<evidence type="ECO:0000256" key="5">
    <source>
        <dbReference type="ARBA" id="ARBA00022484"/>
    </source>
</evidence>
<keyword evidence="17" id="KW-1035">Host cytoplasm</keyword>
<feature type="domain" description="Mononegavirus-type SAM-dependent 2'-O-MTase" evidence="28">
    <location>
        <begin position="1631"/>
        <end position="1828"/>
    </location>
</feature>
<keyword evidence="10" id="KW-0548">Nucleotidyltransferase</keyword>
<evidence type="ECO:0000256" key="3">
    <source>
        <dbReference type="ARBA" id="ARBA00012494"/>
    </source>
</evidence>
<dbReference type="Pfam" id="PF14314">
    <property type="entry name" value="Methyltrans_Mon_2nd"/>
    <property type="match status" value="1"/>
</dbReference>
<dbReference type="Pfam" id="PF21081">
    <property type="entry name" value="Methyltrans_Mon_3rd"/>
    <property type="match status" value="1"/>
</dbReference>
<evidence type="ECO:0000256" key="9">
    <source>
        <dbReference type="ARBA" id="ARBA00022691"/>
    </source>
</evidence>
<dbReference type="InterPro" id="IPR025786">
    <property type="entry name" value="Mononega_L_MeTrfase"/>
</dbReference>
<keyword evidence="18" id="KW-0511">Multifunctional enzyme</keyword>
<evidence type="ECO:0000256" key="22">
    <source>
        <dbReference type="ARBA" id="ARBA00030436"/>
    </source>
</evidence>
<keyword evidence="9" id="KW-0949">S-adenosyl-L-methionine</keyword>
<keyword evidence="11" id="KW-0547">Nucleotide-binding</keyword>
<evidence type="ECO:0000256" key="11">
    <source>
        <dbReference type="ARBA" id="ARBA00022741"/>
    </source>
</evidence>
<dbReference type="PROSITE" id="PS50526">
    <property type="entry name" value="RDRP_SSRNA_NEG_NONSEG"/>
    <property type="match status" value="1"/>
</dbReference>
<comment type="catalytic activity">
    <reaction evidence="19">
        <text>a 5'-end triphospho-adenylyl-adenylyl-cytidylyl-adenosine in mRNA + GDP + H(+) = a 5'-end (5'-triphosphoguanosine)-adenylyl-adenylyl-cytidylyl-adenosine in mRNA + diphosphate</text>
        <dbReference type="Rhea" id="RHEA:65436"/>
        <dbReference type="Rhea" id="RHEA-COMP:16797"/>
        <dbReference type="Rhea" id="RHEA-COMP:16799"/>
        <dbReference type="ChEBI" id="CHEBI:15378"/>
        <dbReference type="ChEBI" id="CHEBI:33019"/>
        <dbReference type="ChEBI" id="CHEBI:58189"/>
        <dbReference type="ChEBI" id="CHEBI:156484"/>
        <dbReference type="ChEBI" id="CHEBI:156503"/>
        <dbReference type="EC" id="2.7.7.88"/>
    </reaction>
</comment>
<sequence length="2098" mass="238127">MDECEYDEFRDQLEDNLLDEEVEFLGTRGKVPARLNNADFNLDSPLLSDECEALISKLQGKYASPLFESNAWKPVLKIKNQLKIQDLSVLDFYPWVGRFASAYVSDTSGAARLLKEANTSASKTWKVPKTFLNLLNNVEIANEDHGSTGVVTHLLQKYIDIMFVLITMNERLTPPTDADNYATCHSEKLEEGSLRVTSKCFGEILLTDRYWIIERRVICNRNYLLMVKDLLSARMHTIISMENRWDNKFSKASIGKFCQLYALGDQILYCMGNDGYRVLKYLEPFCILRLSELARKYRDLIPIMPRFRNYLEDEIRQFGPGTQHLRRLFDSIQDLDDVHLVLQIFGSYRHWGHPTVDYLGGLESLYQQVTQVKKIDDELAQLLASDLAKIVLKSHFRKTKEWAVDSSILPINHPFYHLVENKIWPTPAEEAKFGDKWHTLPLKRCFEIPDFLDPAVIYSDKAHSIQKTELLNHLRRSPNKRIPTKRVLSSFLDNHARNWPEFLKRVDEQGLSDDSLIIGLRAKERELKTQGRFFALMSWELREYFVVTEYLIKEHFVPLFKGLTMADDLTGVMKKLLSSTSGHGHDDYTSLTVSNHLDYSKWNNHQRKESNKYVFEVMGKFLGYPNLISRTHEFFEKSLIYFCNRPDLMAVQGTVVTNKPGFRVCWNGQAGGLEGLRQKGWSILNLLLILRIQKARNTEIKVLAQGDNQVLNMHYKIPQGRDEAETRTFLQEVINNNESIMRDVETWTYRLGLIINKDETVQSCDFLVYGKVPIFRGNLLLPESKRWSRINCVSNDQIPSLGSILGTVGSTALGVSHFSSNYIDPLIKYNFFINLSRVLLEWWNPLLGRSVLEVFPNTDLKQLSYLLKVAFLDPSLGGVCGVNPSRFLIRGFPDPVTESLSFWKYIHAALPLEYQRAISTICHPQVKSFQITDLPRLLENPQTLNLPSATSAQIAIRNEIRGILGKKIHSIKNEVIKSAIVSLKTSEEHLLKFLQSIRPRFPRFLSEFRSSTFLGVCLSLVNLYENSRTIRTQFLKETTKDLSEVIIKSEVRNIKTLTAPPLTTVTALWRCSSEEADRLRFITWGGPVVGATIPHPLELLTAPKNSTDPCCECRLGKNDYVTTIVSSSCLSDISRRGPFTPYLGSKTSESTSIFSPWEKEVTVPLLIRADRMRRCINWFVKADSVLGSSIFNNIKSLTGQDLSTYSVGFMRTGSALHRFSTARQSSGGYSGISPAPLSRMVSTTDTLSDLGITNYDFMFQSLILFCQVSITGLDPKRITPSMHNHIKCHSCVREIKDVVLESEIRYNPPDVTGHTLKWIPGPELAVKLSPMINFLDGNWERVSQSEGSFHVGRVVGYLCGELLFAKKLEAEGGSLLPLGIKNKLSPAEFFSGFVEGCLQASAVDSIHRRFHALQSKPTESLVGTAMFVINKLTKNTVFLSFIGSGSLFNYVISSTHRVPPSYPSSPLHIGQIVYSFLLRLLIQRTKRAALPPVSRKLWLFSDILSPNLSGPFILSRRITQLLLKPRITKQDLDEIRELKAIEISCRGSTDGITLRFPGKYIGGVTTSRSEVRHAVAAYPSLAETPSVTVNFGEEINGHVESESVEFILCPPEDIKCKRVPRILNPLISGLRTFQMATGSHYKLRCILNHYQTTYRDFLCGGDGSGGLTAYLLRRNPSSRGLFNSLLNLGGINLRGAKPGPPSAVTALGESSTRCLNIATCWRDPSDLNDKHTWETLFQYKMKYRMLIDLIVLDFEENKPGNTIIEENILTTGLKILEPRGSIIYKTYCHRIADNSLTDFLTRCGRLFKNINLCQTDFTSSHSSEIYIYLDNYMADSIGQRYPNIPKLKQFIENRFCFRTAEEELNRAQKVRKLNRLRGVPMSLVPDLLSELIQWLDMAGTYAGQSNSLAHLILHTKYLPRTLTRVILSVVGNCVFRFVFPAKRSSPPSDPKLENFMSLWASLHLWESLVNDDATKHQQTLNIINSDCPVSFYLREEGEHLYPCVEVGRKINLVKRVRLLGKGAAMGQGIRLLDRLSNYPKTTIPTGRELSQFHGRLSSATLDKHSNLSLVPGKIDRMPDPTKHRILVERAEPEGGWRE</sequence>
<keyword evidence="6" id="KW-0489">Methyltransferase</keyword>
<dbReference type="EC" id="2.1.1.375" evidence="21"/>
<dbReference type="Pfam" id="PF00946">
    <property type="entry name" value="Mononeg_RNA_pol"/>
    <property type="match status" value="1"/>
</dbReference>
<name>A0A3G1RPI1_9RHAB</name>
<evidence type="ECO:0000256" key="7">
    <source>
        <dbReference type="ARBA" id="ARBA00022664"/>
    </source>
</evidence>
<keyword evidence="14" id="KW-0946">Virion</keyword>
<keyword evidence="15" id="KW-0693">Viral RNA replication</keyword>
<dbReference type="Pfam" id="PF21080">
    <property type="entry name" value="Methyltrans_Mon_1st"/>
    <property type="match status" value="1"/>
</dbReference>
<protein>
    <recommendedName>
        <fullName evidence="23">Replicase</fullName>
        <ecNumber evidence="21">2.1.1.375</ecNumber>
        <ecNumber evidence="3">2.7.7.48</ecNumber>
        <ecNumber evidence="4">2.7.7.88</ecNumber>
    </recommendedName>
    <alternativeName>
        <fullName evidence="22">Transcriptase</fullName>
    </alternativeName>
</protein>
<comment type="catalytic activity">
    <reaction evidence="26">
        <text>GTP + H2O = GDP + phosphate + H(+)</text>
        <dbReference type="Rhea" id="RHEA:19669"/>
        <dbReference type="ChEBI" id="CHEBI:15377"/>
        <dbReference type="ChEBI" id="CHEBI:15378"/>
        <dbReference type="ChEBI" id="CHEBI:37565"/>
        <dbReference type="ChEBI" id="CHEBI:43474"/>
        <dbReference type="ChEBI" id="CHEBI:58189"/>
    </reaction>
</comment>
<evidence type="ECO:0000256" key="6">
    <source>
        <dbReference type="ARBA" id="ARBA00022603"/>
    </source>
</evidence>
<dbReference type="InterPro" id="IPR048397">
    <property type="entry name" value="Methyltrans_Mon_CD"/>
</dbReference>
<comment type="subcellular location">
    <subcellularLocation>
        <location evidence="1">Host cytoplasm</location>
    </subcellularLocation>
    <subcellularLocation>
        <location evidence="2">Virion</location>
    </subcellularLocation>
</comment>
<accession>A0A3G1RPI1</accession>
<evidence type="ECO:0000256" key="23">
    <source>
        <dbReference type="ARBA" id="ARBA00031012"/>
    </source>
</evidence>
<dbReference type="EMBL" id="MH453880">
    <property type="protein sequence ID" value="AXF38754.1"/>
    <property type="molecule type" value="Viral_cRNA"/>
</dbReference>
<evidence type="ECO:0000256" key="16">
    <source>
        <dbReference type="ARBA" id="ARBA00023042"/>
    </source>
</evidence>
<evidence type="ECO:0000256" key="8">
    <source>
        <dbReference type="ARBA" id="ARBA00022679"/>
    </source>
</evidence>
<dbReference type="NCBIfam" id="TIGR04198">
    <property type="entry name" value="paramyx_RNAcap"/>
    <property type="match status" value="1"/>
</dbReference>
<dbReference type="PROSITE" id="PS51590">
    <property type="entry name" value="SAM_MT_MNV_L"/>
    <property type="match status" value="1"/>
</dbReference>
<dbReference type="Pfam" id="PF14318">
    <property type="entry name" value="Mononeg_mRNAcap"/>
    <property type="match status" value="1"/>
</dbReference>
<dbReference type="GO" id="GO:0016787">
    <property type="term" value="F:hydrolase activity"/>
    <property type="evidence" value="ECO:0007669"/>
    <property type="project" value="UniProtKB-KW"/>
</dbReference>
<comment type="catalytic activity">
    <reaction evidence="20">
        <text>a 5'-end (5'-triphosphoguanosine)-(2'-O-methyladenylyl)-adenylyl-cytidylyl-adenosine in mRNA + S-adenosyl-L-methionine = a 5'-end (N(7)-methyl 5'-triphosphoguanosine)-(2'-O-methyladenylyl)-adenylyl-cytidylyl-adenosine in mRNA + S-adenosyl-L-homocysteine</text>
        <dbReference type="Rhea" id="RHEA:65440"/>
        <dbReference type="Rhea" id="RHEA-COMP:16798"/>
        <dbReference type="Rhea" id="RHEA-COMP:16801"/>
        <dbReference type="ChEBI" id="CHEBI:57856"/>
        <dbReference type="ChEBI" id="CHEBI:59789"/>
        <dbReference type="ChEBI" id="CHEBI:156482"/>
        <dbReference type="ChEBI" id="CHEBI:156483"/>
    </reaction>
</comment>
<dbReference type="InterPro" id="IPR039736">
    <property type="entry name" value="L_poly_C"/>
</dbReference>
<keyword evidence="13" id="KW-0067">ATP-binding</keyword>
<keyword evidence="7" id="KW-0507">mRNA processing</keyword>
<proteinExistence type="predicted"/>
<dbReference type="GO" id="GO:0044423">
    <property type="term" value="C:virion component"/>
    <property type="evidence" value="ECO:0007669"/>
    <property type="project" value="UniProtKB-KW"/>
</dbReference>
<evidence type="ECO:0000256" key="24">
    <source>
        <dbReference type="ARBA" id="ARBA00047332"/>
    </source>
</evidence>
<evidence type="ECO:0000256" key="20">
    <source>
        <dbReference type="ARBA" id="ARBA00024499"/>
    </source>
</evidence>
<dbReference type="EC" id="2.7.7.88" evidence="4"/>
<evidence type="ECO:0000259" key="27">
    <source>
        <dbReference type="PROSITE" id="PS50526"/>
    </source>
</evidence>
<dbReference type="GO" id="GO:0004482">
    <property type="term" value="F:mRNA 5'-cap (guanine-N7-)-methyltransferase activity"/>
    <property type="evidence" value="ECO:0007669"/>
    <property type="project" value="InterPro"/>
</dbReference>
<dbReference type="GO" id="GO:0030430">
    <property type="term" value="C:host cell cytoplasm"/>
    <property type="evidence" value="ECO:0007669"/>
    <property type="project" value="UniProtKB-SubCell"/>
</dbReference>
<keyword evidence="8" id="KW-0808">Transferase</keyword>
<evidence type="ECO:0000256" key="18">
    <source>
        <dbReference type="ARBA" id="ARBA00023268"/>
    </source>
</evidence>
<feature type="domain" description="RdRp catalytic" evidence="27">
    <location>
        <begin position="591"/>
        <end position="777"/>
    </location>
</feature>
<evidence type="ECO:0000256" key="26">
    <source>
        <dbReference type="ARBA" id="ARBA00048548"/>
    </source>
</evidence>
<evidence type="ECO:0000256" key="4">
    <source>
        <dbReference type="ARBA" id="ARBA00012582"/>
    </source>
</evidence>
<dbReference type="GO" id="GO:0003968">
    <property type="term" value="F:RNA-directed RNA polymerase activity"/>
    <property type="evidence" value="ECO:0007669"/>
    <property type="project" value="UniProtKB-KW"/>
</dbReference>
<dbReference type="InterPro" id="IPR039530">
    <property type="entry name" value="L_methyltransferase_rhabdo"/>
</dbReference>
<comment type="catalytic activity">
    <reaction evidence="24">
        <text>a 5'-end (5'-triphosphoguanosine)-adenylyl-adenylyl-cytidylyl-adenosine in mRNA + S-adenosyl-L-methionine = a 5'-end (5'-triphosphoguanosine)-(2'-O-methyladenylyl)-adenylyl-cytidylyl-adenosine in mRNA + S-adenosyl-L-homocysteine + H(+)</text>
        <dbReference type="Rhea" id="RHEA:65380"/>
        <dbReference type="Rhea" id="RHEA-COMP:16797"/>
        <dbReference type="Rhea" id="RHEA-COMP:16801"/>
        <dbReference type="ChEBI" id="CHEBI:15378"/>
        <dbReference type="ChEBI" id="CHEBI:57856"/>
        <dbReference type="ChEBI" id="CHEBI:59789"/>
        <dbReference type="ChEBI" id="CHEBI:156482"/>
        <dbReference type="ChEBI" id="CHEBI:156484"/>
    </reaction>
</comment>
<reference evidence="29" key="1">
    <citation type="journal article" date="2018" name="Mol. Ecol.">
        <title>Virus-virus interactions and host ecology are associated with RNA virome structure in wild birds.</title>
        <authorList>
            <person name="Wille M."/>
            <person name="Eden J.S."/>
            <person name="Shi M."/>
            <person name="Klaassen M."/>
            <person name="Hurt A.C."/>
            <person name="Holmes E.C."/>
        </authorList>
    </citation>
    <scope>NUCLEOTIDE SEQUENCE</scope>
    <source>
        <strain evidence="29">MW22</strain>
    </source>
</reference>
<gene>
    <name evidence="29" type="primary">L</name>
</gene>
<comment type="catalytic activity">
    <reaction evidence="25">
        <text>a 5'-end (5'-triphosphoguanosine)-adenylyl-adenylyl-cytidylyl-adenosine in mRNA + 2 S-adenosyl-L-methionine = a 5'-end (N(7)-methyl 5'-triphosphoguanosine)-(2'-O-methyladenylyl)-adenylyl-cytidylyl-adenosine in mRNA + 2 S-adenosyl-L-homocysteine + H(+)</text>
        <dbReference type="Rhea" id="RHEA:65376"/>
        <dbReference type="Rhea" id="RHEA-COMP:16797"/>
        <dbReference type="Rhea" id="RHEA-COMP:16798"/>
        <dbReference type="ChEBI" id="CHEBI:15378"/>
        <dbReference type="ChEBI" id="CHEBI:57856"/>
        <dbReference type="ChEBI" id="CHEBI:59789"/>
        <dbReference type="ChEBI" id="CHEBI:156483"/>
        <dbReference type="ChEBI" id="CHEBI:156484"/>
        <dbReference type="EC" id="2.1.1.375"/>
    </reaction>
</comment>
<evidence type="ECO:0000256" key="21">
    <source>
        <dbReference type="ARBA" id="ARBA00026099"/>
    </source>
</evidence>